<dbReference type="GO" id="GO:0003725">
    <property type="term" value="F:double-stranded RNA binding"/>
    <property type="evidence" value="ECO:0007669"/>
    <property type="project" value="InterPro"/>
</dbReference>
<dbReference type="Proteomes" id="UP001162480">
    <property type="component" value="Chromosome 18"/>
</dbReference>
<feature type="transmembrane region" description="Helical" evidence="8">
    <location>
        <begin position="48"/>
        <end position="70"/>
    </location>
</feature>
<keyword evidence="8" id="KW-0472">Membrane</keyword>
<dbReference type="Gene3D" id="3.90.870.10">
    <property type="entry name" value="DHBP synthase"/>
    <property type="match status" value="1"/>
</dbReference>
<feature type="transmembrane region" description="Helical" evidence="8">
    <location>
        <begin position="124"/>
        <end position="145"/>
    </location>
</feature>
<protein>
    <recommendedName>
        <fullName evidence="4">Threonylcarbamoyl-AMP synthase</fullName>
        <ecNumber evidence="3">2.7.7.87</ecNumber>
    </recommendedName>
</protein>
<dbReference type="GO" id="GO:0006450">
    <property type="term" value="P:regulation of translational fidelity"/>
    <property type="evidence" value="ECO:0007669"/>
    <property type="project" value="TreeGrafter"/>
</dbReference>
<comment type="subcellular location">
    <subcellularLocation>
        <location evidence="1">Cytoplasm</location>
    </subcellularLocation>
</comment>
<comment type="catalytic activity">
    <reaction evidence="7">
        <text>L-threonine + hydrogencarbonate + ATP = L-threonylcarbamoyladenylate + diphosphate + H2O</text>
        <dbReference type="Rhea" id="RHEA:36407"/>
        <dbReference type="ChEBI" id="CHEBI:15377"/>
        <dbReference type="ChEBI" id="CHEBI:17544"/>
        <dbReference type="ChEBI" id="CHEBI:30616"/>
        <dbReference type="ChEBI" id="CHEBI:33019"/>
        <dbReference type="ChEBI" id="CHEBI:57926"/>
        <dbReference type="ChEBI" id="CHEBI:73682"/>
        <dbReference type="EC" id="2.7.7.87"/>
    </reaction>
</comment>
<evidence type="ECO:0000256" key="4">
    <source>
        <dbReference type="ARBA" id="ARBA00015492"/>
    </source>
</evidence>
<dbReference type="EMBL" id="OX597831">
    <property type="protein sequence ID" value="CAI9736085.1"/>
    <property type="molecule type" value="Genomic_DNA"/>
</dbReference>
<evidence type="ECO:0000256" key="7">
    <source>
        <dbReference type="ARBA" id="ARBA00048366"/>
    </source>
</evidence>
<evidence type="ECO:0000259" key="9">
    <source>
        <dbReference type="PROSITE" id="PS51163"/>
    </source>
</evidence>
<dbReference type="EC" id="2.7.7.87" evidence="3"/>
<feature type="transmembrane region" description="Helical" evidence="8">
    <location>
        <begin position="82"/>
        <end position="104"/>
    </location>
</feature>
<organism evidence="10 11">
    <name type="scientific">Octopus vulgaris</name>
    <name type="common">Common octopus</name>
    <dbReference type="NCBI Taxonomy" id="6645"/>
    <lineage>
        <taxon>Eukaryota</taxon>
        <taxon>Metazoa</taxon>
        <taxon>Spiralia</taxon>
        <taxon>Lophotrochozoa</taxon>
        <taxon>Mollusca</taxon>
        <taxon>Cephalopoda</taxon>
        <taxon>Coleoidea</taxon>
        <taxon>Octopodiformes</taxon>
        <taxon>Octopoda</taxon>
        <taxon>Incirrata</taxon>
        <taxon>Octopodidae</taxon>
        <taxon>Octopus</taxon>
    </lineage>
</organism>
<evidence type="ECO:0000313" key="10">
    <source>
        <dbReference type="EMBL" id="CAI9736085.1"/>
    </source>
</evidence>
<reference evidence="10" key="1">
    <citation type="submission" date="2023-08" db="EMBL/GenBank/DDBJ databases">
        <authorList>
            <person name="Alioto T."/>
            <person name="Alioto T."/>
            <person name="Gomez Garrido J."/>
        </authorList>
    </citation>
    <scope>NUCLEOTIDE SEQUENCE</scope>
</reference>
<comment type="similarity">
    <text evidence="2">Belongs to the SUA5 family.</text>
</comment>
<dbReference type="PANTHER" id="PTHR17490">
    <property type="entry name" value="SUA5"/>
    <property type="match status" value="1"/>
</dbReference>
<dbReference type="InterPro" id="IPR050156">
    <property type="entry name" value="TC-AMP_synthase_SUA5"/>
</dbReference>
<dbReference type="InterPro" id="IPR017945">
    <property type="entry name" value="DHBP_synth_RibB-like_a/b_dom"/>
</dbReference>
<keyword evidence="11" id="KW-1185">Reference proteome</keyword>
<sequence length="433" mass="47082">METPKQENEAFAAILYAEPGALGLIANIMAATVVAVENILNENGSPPALILSGVHLIVIGGFLQLLAGFMSYRRNDHLTGSAFIVFASLWTIQASLAFVLRPASLAVITLHTLGMFFVMSFHKIWIPFTLFFELNMIAFVIRCFAVNQPWMNFVTALLAGIVSLYGTFAGMTNGTLQGHLVPLGDPILKASQPPARFTKLCPTFTSKRTSAILKAAKILTDGGIVGVPTDTVYALAASCRLPNSIKNIYTVKERPSEKPICICLSNLKQLEEAKPDFCDLLWAFMRLCYPGKISCVVPKGEWLLNLGLGDATEYIGNKESVCIRIPDSSILAYLTQLTGPVALSSANPSGGEDSIHHDMVLESLGHKIDGMICDGESRETAPSTVVNCLNISKGEISFFRIGCAPQDHVENLFEEAKKEVNFKPQIIVEKNLN</sequence>
<evidence type="ECO:0000256" key="2">
    <source>
        <dbReference type="ARBA" id="ARBA00007663"/>
    </source>
</evidence>
<dbReference type="PANTHER" id="PTHR17490:SF14">
    <property type="entry name" value="THREONYLCARBAMOYL-AMP SYNTHASE"/>
    <property type="match status" value="1"/>
</dbReference>
<evidence type="ECO:0000256" key="6">
    <source>
        <dbReference type="ARBA" id="ARBA00022679"/>
    </source>
</evidence>
<feature type="transmembrane region" description="Helical" evidence="8">
    <location>
        <begin position="152"/>
        <end position="171"/>
    </location>
</feature>
<dbReference type="GO" id="GO:0061710">
    <property type="term" value="F:L-threonylcarbamoyladenylate synthase"/>
    <property type="evidence" value="ECO:0007669"/>
    <property type="project" value="UniProtKB-EC"/>
</dbReference>
<proteinExistence type="inferred from homology"/>
<name>A0AA36FF31_OCTVU</name>
<evidence type="ECO:0000313" key="11">
    <source>
        <dbReference type="Proteomes" id="UP001162480"/>
    </source>
</evidence>
<dbReference type="AlphaFoldDB" id="A0AA36FF31"/>
<dbReference type="GO" id="GO:0005737">
    <property type="term" value="C:cytoplasm"/>
    <property type="evidence" value="ECO:0007669"/>
    <property type="project" value="UniProtKB-SubCell"/>
</dbReference>
<dbReference type="GO" id="GO:0000049">
    <property type="term" value="F:tRNA binding"/>
    <property type="evidence" value="ECO:0007669"/>
    <property type="project" value="TreeGrafter"/>
</dbReference>
<evidence type="ECO:0000256" key="1">
    <source>
        <dbReference type="ARBA" id="ARBA00004496"/>
    </source>
</evidence>
<dbReference type="SUPFAM" id="SSF55821">
    <property type="entry name" value="YrdC/RibB"/>
    <property type="match status" value="1"/>
</dbReference>
<keyword evidence="8" id="KW-0812">Transmembrane</keyword>
<dbReference type="Pfam" id="PF01300">
    <property type="entry name" value="Sua5_yciO_yrdC"/>
    <property type="match status" value="1"/>
</dbReference>
<accession>A0AA36FF31</accession>
<keyword evidence="5" id="KW-0963">Cytoplasm</keyword>
<gene>
    <name evidence="10" type="ORF">OCTVUL_1B003155</name>
</gene>
<keyword evidence="8" id="KW-1133">Transmembrane helix</keyword>
<keyword evidence="6" id="KW-0808">Transferase</keyword>
<evidence type="ECO:0000256" key="5">
    <source>
        <dbReference type="ARBA" id="ARBA00022490"/>
    </source>
</evidence>
<dbReference type="PROSITE" id="PS51163">
    <property type="entry name" value="YRDC"/>
    <property type="match status" value="1"/>
</dbReference>
<evidence type="ECO:0000256" key="8">
    <source>
        <dbReference type="SAM" id="Phobius"/>
    </source>
</evidence>
<feature type="domain" description="YrdC-like" evidence="9">
    <location>
        <begin position="209"/>
        <end position="404"/>
    </location>
</feature>
<dbReference type="InterPro" id="IPR006070">
    <property type="entry name" value="Sua5-like_dom"/>
</dbReference>
<feature type="transmembrane region" description="Helical" evidence="8">
    <location>
        <begin position="12"/>
        <end position="36"/>
    </location>
</feature>
<evidence type="ECO:0000256" key="3">
    <source>
        <dbReference type="ARBA" id="ARBA00012584"/>
    </source>
</evidence>